<evidence type="ECO:0000256" key="2">
    <source>
        <dbReference type="ARBA" id="ARBA00022679"/>
    </source>
</evidence>
<keyword evidence="2 6" id="KW-0808">Transferase</keyword>
<dbReference type="Gene3D" id="3.40.50.1820">
    <property type="entry name" value="alpha/beta hydrolase"/>
    <property type="match status" value="1"/>
</dbReference>
<evidence type="ECO:0000256" key="4">
    <source>
        <dbReference type="SAM" id="MobiDB-lite"/>
    </source>
</evidence>
<feature type="region of interest" description="Disordered" evidence="4">
    <location>
        <begin position="62"/>
        <end position="110"/>
    </location>
</feature>
<dbReference type="InterPro" id="IPR029058">
    <property type="entry name" value="AB_hydrolase_fold"/>
</dbReference>
<dbReference type="EMBL" id="MVGT01002051">
    <property type="protein sequence ID" value="OVA09634.1"/>
    <property type="molecule type" value="Genomic_DNA"/>
</dbReference>
<proteinExistence type="inferred from homology"/>
<organism evidence="6 7">
    <name type="scientific">Macleaya cordata</name>
    <name type="common">Five-seeded plume-poppy</name>
    <name type="synonym">Bocconia cordata</name>
    <dbReference type="NCBI Taxonomy" id="56857"/>
    <lineage>
        <taxon>Eukaryota</taxon>
        <taxon>Viridiplantae</taxon>
        <taxon>Streptophyta</taxon>
        <taxon>Embryophyta</taxon>
        <taxon>Tracheophyta</taxon>
        <taxon>Spermatophyta</taxon>
        <taxon>Magnoliopsida</taxon>
        <taxon>Ranunculales</taxon>
        <taxon>Papaveraceae</taxon>
        <taxon>Papaveroideae</taxon>
        <taxon>Macleaya</taxon>
    </lineage>
</organism>
<feature type="region of interest" description="Disordered" evidence="4">
    <location>
        <begin position="15"/>
        <end position="41"/>
    </location>
</feature>
<protein>
    <submittedName>
        <fullName evidence="6">Diacylglycerol acyltransferase</fullName>
    </submittedName>
</protein>
<sequence length="732" mass="82013">MAATVVALNYFSPVVSSRRKTSSSSSSSSSEAGGGFKANRTVSTYKRSALSSSTEKAINYNNISHCSSGNDGRSLEKKKKKLETAGNNKISKQQGEEAASSLEDDHHHQNFDDEIKRLKLKKYIEETKDLIRTGDGGPPRWFSPLESGKRWKDSPLLLYLPGMDGVGLELISQHQRLGKVFDIWCLHIPVQDRTPFRDLVRLVDRTVKEENGRSPNRPIYLVGESIGGCLALAVAARNPTIDLMLILANPATSFRKSQLRNLVPFVEAIPEQLHIGFPYILAAIIGDPLRMALASGQRELPLPQTIRELSENLSALLSSIPVLADALPRESLLWKLKMLESASSFANSCVHAVKAQTLILASGRDQLLPSLEEAERLSGLLPTCQIRNFKDSRHALFMEDDFDLVTVIKGAGFYRRTRNVDYVSDFIPPTPSEFKQVCESYRWLDIAVNPVMLSTLENGKIVRGLAGIPSEGPVVLVGYHMLMGFDLGPLVTSFLSKRNILVRGIAHPLLFQKEVEQRLPDSSTFDVIRVMGSVPVSASNFYRLLATKSHVLLYPGGVREALHRKGEENKLFWPSQSEFVRVAARFGAKIVPFGVVGEDDLMDVLLDYDDQMRIPFFKAQIEDLNDGSVTRLRTDAKEEVGKQELHVPVLLPKLPGRFYFLFGKTIETEGRKNELRDKENAHELYMHVKSEVEKSMTYLKEKREKDPYRTLLSRIFYQASHGLTSEIPTFEL</sequence>
<comment type="caution">
    <text evidence="6">The sequence shown here is derived from an EMBL/GenBank/DDBJ whole genome shotgun (WGS) entry which is preliminary data.</text>
</comment>
<dbReference type="SUPFAM" id="SSF53474">
    <property type="entry name" value="alpha/beta-Hydrolases"/>
    <property type="match status" value="1"/>
</dbReference>
<evidence type="ECO:0000256" key="1">
    <source>
        <dbReference type="ARBA" id="ARBA00005420"/>
    </source>
</evidence>
<dbReference type="Pfam" id="PF03982">
    <property type="entry name" value="DAGAT"/>
    <property type="match status" value="1"/>
</dbReference>
<dbReference type="InParanoid" id="A0A200QGQ4"/>
<dbReference type="OMA" id="ENAHELY"/>
<dbReference type="PANTHER" id="PTHR22753">
    <property type="entry name" value="TRANSMEMBRANE PROTEIN 68"/>
    <property type="match status" value="1"/>
</dbReference>
<evidence type="ECO:0000259" key="5">
    <source>
        <dbReference type="Pfam" id="PF12146"/>
    </source>
</evidence>
<evidence type="ECO:0000313" key="7">
    <source>
        <dbReference type="Proteomes" id="UP000195402"/>
    </source>
</evidence>
<dbReference type="GO" id="GO:0016020">
    <property type="term" value="C:membrane"/>
    <property type="evidence" value="ECO:0007669"/>
    <property type="project" value="TreeGrafter"/>
</dbReference>
<feature type="compositionally biased region" description="Polar residues" evidence="4">
    <location>
        <begin position="62"/>
        <end position="71"/>
    </location>
</feature>
<dbReference type="Pfam" id="PF12146">
    <property type="entry name" value="Hydrolase_4"/>
    <property type="match status" value="1"/>
</dbReference>
<keyword evidence="3 6" id="KW-0012">Acyltransferase</keyword>
<accession>A0A200QGQ4</accession>
<evidence type="ECO:0000256" key="3">
    <source>
        <dbReference type="ARBA" id="ARBA00023315"/>
    </source>
</evidence>
<name>A0A200QGQ4_MACCD</name>
<evidence type="ECO:0000313" key="6">
    <source>
        <dbReference type="EMBL" id="OVA09634.1"/>
    </source>
</evidence>
<dbReference type="Proteomes" id="UP000195402">
    <property type="component" value="Unassembled WGS sequence"/>
</dbReference>
<dbReference type="GO" id="GO:0004144">
    <property type="term" value="F:diacylglycerol O-acyltransferase activity"/>
    <property type="evidence" value="ECO:0007669"/>
    <property type="project" value="UniProtKB-ARBA"/>
</dbReference>
<feature type="domain" description="Serine aminopeptidase S33" evidence="5">
    <location>
        <begin position="197"/>
        <end position="401"/>
    </location>
</feature>
<dbReference type="AlphaFoldDB" id="A0A200QGQ4"/>
<dbReference type="InterPro" id="IPR022742">
    <property type="entry name" value="Hydrolase_4"/>
</dbReference>
<dbReference type="STRING" id="56857.A0A200QGQ4"/>
<dbReference type="PANTHER" id="PTHR22753:SF24">
    <property type="entry name" value="ESTERASE_LIPASE_THIOESTERASE FAMILY PROTEIN"/>
    <property type="match status" value="1"/>
</dbReference>
<dbReference type="FunCoup" id="A0A200QGQ4">
    <property type="interactions" value="227"/>
</dbReference>
<reference evidence="6 7" key="1">
    <citation type="journal article" date="2017" name="Mol. Plant">
        <title>The Genome of Medicinal Plant Macleaya cordata Provides New Insights into Benzylisoquinoline Alkaloids Metabolism.</title>
        <authorList>
            <person name="Liu X."/>
            <person name="Liu Y."/>
            <person name="Huang P."/>
            <person name="Ma Y."/>
            <person name="Qing Z."/>
            <person name="Tang Q."/>
            <person name="Cao H."/>
            <person name="Cheng P."/>
            <person name="Zheng Y."/>
            <person name="Yuan Z."/>
            <person name="Zhou Y."/>
            <person name="Liu J."/>
            <person name="Tang Z."/>
            <person name="Zhuo Y."/>
            <person name="Zhang Y."/>
            <person name="Yu L."/>
            <person name="Huang J."/>
            <person name="Yang P."/>
            <person name="Peng Q."/>
            <person name="Zhang J."/>
            <person name="Jiang W."/>
            <person name="Zhang Z."/>
            <person name="Lin K."/>
            <person name="Ro D.K."/>
            <person name="Chen X."/>
            <person name="Xiong X."/>
            <person name="Shang Y."/>
            <person name="Huang S."/>
            <person name="Zeng J."/>
        </authorList>
    </citation>
    <scope>NUCLEOTIDE SEQUENCE [LARGE SCALE GENOMIC DNA]</scope>
    <source>
        <strain evidence="7">cv. BLH2017</strain>
        <tissue evidence="6">Root</tissue>
    </source>
</reference>
<comment type="similarity">
    <text evidence="1">Belongs to the diacylglycerol acyltransferase family.</text>
</comment>
<dbReference type="InterPro" id="IPR007130">
    <property type="entry name" value="DAGAT"/>
</dbReference>
<keyword evidence="7" id="KW-1185">Reference proteome</keyword>
<dbReference type="OrthoDB" id="44277at2759"/>
<gene>
    <name evidence="6" type="ORF">BVC80_9101g166</name>
</gene>
<dbReference type="CDD" id="cd07987">
    <property type="entry name" value="LPLAT_MGAT-like"/>
    <property type="match status" value="1"/>
</dbReference>
<feature type="compositionally biased region" description="Low complexity" evidence="4">
    <location>
        <begin position="15"/>
        <end position="30"/>
    </location>
</feature>
<dbReference type="GO" id="GO:0019432">
    <property type="term" value="P:triglyceride biosynthetic process"/>
    <property type="evidence" value="ECO:0007669"/>
    <property type="project" value="UniProtKB-ARBA"/>
</dbReference>